<dbReference type="AlphaFoldDB" id="A0A8S4QMY2"/>
<evidence type="ECO:0000313" key="3">
    <source>
        <dbReference type="Proteomes" id="UP000838756"/>
    </source>
</evidence>
<dbReference type="Proteomes" id="UP000838756">
    <property type="component" value="Unassembled WGS sequence"/>
</dbReference>
<evidence type="ECO:0000256" key="1">
    <source>
        <dbReference type="SAM" id="MobiDB-lite"/>
    </source>
</evidence>
<reference evidence="2" key="1">
    <citation type="submission" date="2022-03" db="EMBL/GenBank/DDBJ databases">
        <authorList>
            <person name="Lindestad O."/>
        </authorList>
    </citation>
    <scope>NUCLEOTIDE SEQUENCE</scope>
</reference>
<feature type="region of interest" description="Disordered" evidence="1">
    <location>
        <begin position="40"/>
        <end position="59"/>
    </location>
</feature>
<gene>
    <name evidence="2" type="primary">jg433</name>
    <name evidence="2" type="ORF">PAEG_LOCUS2037</name>
</gene>
<feature type="non-terminal residue" evidence="2">
    <location>
        <position position="1"/>
    </location>
</feature>
<accession>A0A8S4QMY2</accession>
<organism evidence="2 3">
    <name type="scientific">Pararge aegeria aegeria</name>
    <dbReference type="NCBI Taxonomy" id="348720"/>
    <lineage>
        <taxon>Eukaryota</taxon>
        <taxon>Metazoa</taxon>
        <taxon>Ecdysozoa</taxon>
        <taxon>Arthropoda</taxon>
        <taxon>Hexapoda</taxon>
        <taxon>Insecta</taxon>
        <taxon>Pterygota</taxon>
        <taxon>Neoptera</taxon>
        <taxon>Endopterygota</taxon>
        <taxon>Lepidoptera</taxon>
        <taxon>Glossata</taxon>
        <taxon>Ditrysia</taxon>
        <taxon>Papilionoidea</taxon>
        <taxon>Nymphalidae</taxon>
        <taxon>Satyrinae</taxon>
        <taxon>Satyrini</taxon>
        <taxon>Parargina</taxon>
        <taxon>Pararge</taxon>
    </lineage>
</organism>
<name>A0A8S4QMY2_9NEOP</name>
<evidence type="ECO:0000313" key="2">
    <source>
        <dbReference type="EMBL" id="CAH2210125.1"/>
    </source>
</evidence>
<dbReference type="EMBL" id="CAKXAJ010006601">
    <property type="protein sequence ID" value="CAH2210125.1"/>
    <property type="molecule type" value="Genomic_DNA"/>
</dbReference>
<protein>
    <submittedName>
        <fullName evidence="2">Jg433 protein</fullName>
    </submittedName>
</protein>
<keyword evidence="3" id="KW-1185">Reference proteome</keyword>
<feature type="region of interest" description="Disordered" evidence="1">
    <location>
        <begin position="1"/>
        <end position="28"/>
    </location>
</feature>
<comment type="caution">
    <text evidence="2">The sequence shown here is derived from an EMBL/GenBank/DDBJ whole genome shotgun (WGS) entry which is preliminary data.</text>
</comment>
<proteinExistence type="predicted"/>
<sequence length="74" mass="8180">STQGVGVKPHFPVITMGTPPLRPEQSNSGFFKRRVMGLKQKRGQPFGARGNAGLLRRDPEPNIPLQTLLNPLYL</sequence>